<dbReference type="Proteomes" id="UP000013520">
    <property type="component" value="Chromosome"/>
</dbReference>
<sequence>MRIYAAVVVVLLLVLSFSFITLNKLESSANDMVAGLGGMEMAIAGDNWEYAGTGIAKVENLWNEHKSWWAMVIDHQEIDNISMSLARIKHYISMQDRVMASSELAVLKQLLVHIPEKEKVNLENIF</sequence>
<keyword evidence="2" id="KW-1185">Reference proteome</keyword>
<accession>R4KR83</accession>
<dbReference type="KEGG" id="dgi:Desgi_3753"/>
<organism evidence="1 2">
    <name type="scientific">Desulfoscipio gibsoniae DSM 7213</name>
    <dbReference type="NCBI Taxonomy" id="767817"/>
    <lineage>
        <taxon>Bacteria</taxon>
        <taxon>Bacillati</taxon>
        <taxon>Bacillota</taxon>
        <taxon>Clostridia</taxon>
        <taxon>Eubacteriales</taxon>
        <taxon>Desulfallaceae</taxon>
        <taxon>Desulfoscipio</taxon>
    </lineage>
</organism>
<name>R4KR83_9FIRM</name>
<evidence type="ECO:0000313" key="1">
    <source>
        <dbReference type="EMBL" id="AGL03075.1"/>
    </source>
</evidence>
<dbReference type="AlphaFoldDB" id="R4KR83"/>
<gene>
    <name evidence="1" type="ORF">Desgi_3753</name>
</gene>
<dbReference type="InterPro" id="IPR025373">
    <property type="entry name" value="DUF4363"/>
</dbReference>
<proteinExistence type="predicted"/>
<dbReference type="Pfam" id="PF14276">
    <property type="entry name" value="DUF4363"/>
    <property type="match status" value="1"/>
</dbReference>
<protein>
    <recommendedName>
        <fullName evidence="3">DUF4363 family protein</fullName>
    </recommendedName>
</protein>
<dbReference type="RefSeq" id="WP_006520465.1">
    <property type="nucleotide sequence ID" value="NC_021184.1"/>
</dbReference>
<evidence type="ECO:0008006" key="3">
    <source>
        <dbReference type="Google" id="ProtNLM"/>
    </source>
</evidence>
<dbReference type="HOGENOM" id="CLU_156635_0_0_9"/>
<dbReference type="STRING" id="767817.Desgi_3753"/>
<dbReference type="eggNOG" id="ENOG5032ZJH">
    <property type="taxonomic scope" value="Bacteria"/>
</dbReference>
<reference evidence="1 2" key="1">
    <citation type="submission" date="2012-01" db="EMBL/GenBank/DDBJ databases">
        <title>Complete sequence of Desulfotomaculum gibsoniae DSM 7213.</title>
        <authorList>
            <consortium name="US DOE Joint Genome Institute"/>
            <person name="Lucas S."/>
            <person name="Han J."/>
            <person name="Lapidus A."/>
            <person name="Cheng J.-F."/>
            <person name="Goodwin L."/>
            <person name="Pitluck S."/>
            <person name="Peters L."/>
            <person name="Ovchinnikova G."/>
            <person name="Teshima H."/>
            <person name="Detter J.C."/>
            <person name="Han C."/>
            <person name="Tapia R."/>
            <person name="Land M."/>
            <person name="Hauser L."/>
            <person name="Kyrpides N."/>
            <person name="Ivanova N."/>
            <person name="Pagani I."/>
            <person name="Parshina S."/>
            <person name="Plugge C."/>
            <person name="Muyzer G."/>
            <person name="Kuever J."/>
            <person name="Ivanova A."/>
            <person name="Nazina T."/>
            <person name="Klenk H.-P."/>
            <person name="Brambilla E."/>
            <person name="Spring S."/>
            <person name="Stams A.F."/>
            <person name="Woyke T."/>
        </authorList>
    </citation>
    <scope>NUCLEOTIDE SEQUENCE [LARGE SCALE GENOMIC DNA]</scope>
    <source>
        <strain evidence="1 2">DSM 7213</strain>
    </source>
</reference>
<dbReference type="OrthoDB" id="3034917at2"/>
<evidence type="ECO:0000313" key="2">
    <source>
        <dbReference type="Proteomes" id="UP000013520"/>
    </source>
</evidence>
<dbReference type="EMBL" id="CP003273">
    <property type="protein sequence ID" value="AGL03075.1"/>
    <property type="molecule type" value="Genomic_DNA"/>
</dbReference>